<comment type="caution">
    <text evidence="1">The sequence shown here is derived from an EMBL/GenBank/DDBJ whole genome shotgun (WGS) entry which is preliminary data.</text>
</comment>
<organism evidence="1 2">
    <name type="scientific">Pyropia yezoensis</name>
    <name type="common">Susabi-nori</name>
    <name type="synonym">Porphyra yezoensis</name>
    <dbReference type="NCBI Taxonomy" id="2788"/>
    <lineage>
        <taxon>Eukaryota</taxon>
        <taxon>Rhodophyta</taxon>
        <taxon>Bangiophyceae</taxon>
        <taxon>Bangiales</taxon>
        <taxon>Bangiaceae</taxon>
        <taxon>Pyropia</taxon>
    </lineage>
</organism>
<name>A0ACC3BIR4_PYRYE</name>
<evidence type="ECO:0000313" key="2">
    <source>
        <dbReference type="Proteomes" id="UP000798662"/>
    </source>
</evidence>
<dbReference type="EMBL" id="CM020618">
    <property type="protein sequence ID" value="KAK1857834.1"/>
    <property type="molecule type" value="Genomic_DNA"/>
</dbReference>
<protein>
    <submittedName>
        <fullName evidence="1">Uncharacterized protein</fullName>
    </submittedName>
</protein>
<reference evidence="1" key="1">
    <citation type="submission" date="2019-11" db="EMBL/GenBank/DDBJ databases">
        <title>Nori genome reveals adaptations in red seaweeds to the harsh intertidal environment.</title>
        <authorList>
            <person name="Wang D."/>
            <person name="Mao Y."/>
        </authorList>
    </citation>
    <scope>NUCLEOTIDE SEQUENCE</scope>
    <source>
        <tissue evidence="1">Gametophyte</tissue>
    </source>
</reference>
<dbReference type="Proteomes" id="UP000798662">
    <property type="component" value="Chromosome 1"/>
</dbReference>
<keyword evidence="2" id="KW-1185">Reference proteome</keyword>
<accession>A0ACC3BIR4</accession>
<sequence length="416" mass="43546">MPTCWMPPSHPRGLRAARLGTGCGDDSVDDPVASKLVIPSPPIQCDTTVRPVEFAVPLPSRLHLRRPCCVLLSCACLYSGLPPPRLHRSFGFPLELHPAFPSPPPPHIPPVLPLSSTVMAAAASSTCAPVAAMVPPILLYWIEGSQFCAKVGVALDSRSLPYQVKLVSAVNAGSRNLPSGGKFVPEMVYNTSTVVPDSSAILRHLDKALPEQLGGDAAFFPSPAVETANAHVGSTVNACVLYWNWVSDAGYARSIRAKGTAAAPALLRGPAGLAVDLLTRGKRRSMREGVAKTLGEPPREGNPADDDAMRQRTVEELAIYEDHLASDGGGASSASAAAAAAAGGVSAAPFLFGGTAPSAADCGLYAMVCRFVGVMGDAELPPALSDLWSGPGGDRLPRLRAWYDRMDAAYPIVFKP</sequence>
<gene>
    <name evidence="1" type="ORF">I4F81_000448</name>
</gene>
<proteinExistence type="predicted"/>
<evidence type="ECO:0000313" key="1">
    <source>
        <dbReference type="EMBL" id="KAK1857834.1"/>
    </source>
</evidence>